<dbReference type="Proteomes" id="UP000199011">
    <property type="component" value="Unassembled WGS sequence"/>
</dbReference>
<evidence type="ECO:0000313" key="2">
    <source>
        <dbReference type="EMBL" id="SFO04454.1"/>
    </source>
</evidence>
<gene>
    <name evidence="2" type="ORF">SAMN05421579_14913</name>
</gene>
<dbReference type="STRING" id="53341.SAMN05421579_14913"/>
<dbReference type="AlphaFoldDB" id="A0A1I5DYW0"/>
<feature type="region of interest" description="Disordered" evidence="1">
    <location>
        <begin position="18"/>
        <end position="81"/>
    </location>
</feature>
<reference evidence="3" key="1">
    <citation type="submission" date="2016-10" db="EMBL/GenBank/DDBJ databases">
        <authorList>
            <person name="Varghese N."/>
            <person name="Submissions S."/>
        </authorList>
    </citation>
    <scope>NUCLEOTIDE SEQUENCE [LARGE SCALE GENOMIC DNA]</scope>
    <source>
        <strain evidence="3">DSM 16522</strain>
    </source>
</reference>
<evidence type="ECO:0000256" key="1">
    <source>
        <dbReference type="SAM" id="MobiDB-lite"/>
    </source>
</evidence>
<keyword evidence="3" id="KW-1185">Reference proteome</keyword>
<sequence length="238" mass="27121">MANYSMSEILGLGRFKRKAAHKQNKDPQYNFSHFSARADDDSGHYTTEPAQEPIMDLITEQDNQPEPIKKHSRGHNVAVSEEAKNSPVLAVKLLRETDLSSKKIKAKLQDEPEALSKFTRKYMEEHDPSWEFLDDEEKAVKAMTFSVNNGDANGYNQARHHAVNALKKMEEPMTEDEIQNLIERTRQMMNESNPNTADNVETRKQADQEYQEAIAKAAEKLNAAYAKTGIRQADYGNY</sequence>
<dbReference type="EMBL" id="FOVO01000049">
    <property type="protein sequence ID" value="SFO04454.1"/>
    <property type="molecule type" value="Genomic_DNA"/>
</dbReference>
<accession>A0A1I5DYW0</accession>
<proteinExistence type="predicted"/>
<organism evidence="2 3">
    <name type="scientific">Xenorhabdus japonica</name>
    <dbReference type="NCBI Taxonomy" id="53341"/>
    <lineage>
        <taxon>Bacteria</taxon>
        <taxon>Pseudomonadati</taxon>
        <taxon>Pseudomonadota</taxon>
        <taxon>Gammaproteobacteria</taxon>
        <taxon>Enterobacterales</taxon>
        <taxon>Morganellaceae</taxon>
        <taxon>Xenorhabdus</taxon>
    </lineage>
</organism>
<evidence type="ECO:0000313" key="3">
    <source>
        <dbReference type="Proteomes" id="UP000199011"/>
    </source>
</evidence>
<protein>
    <submittedName>
        <fullName evidence="2">Uncharacterized protein</fullName>
    </submittedName>
</protein>
<dbReference type="RefSeq" id="WP_092520999.1">
    <property type="nucleotide sequence ID" value="NZ_CAWRAH010000073.1"/>
</dbReference>
<dbReference type="OrthoDB" id="6623961at2"/>
<name>A0A1I5DYW0_9GAMM</name>